<name>A0ABR4M2U0_9EURO</name>
<dbReference type="PROSITE" id="PS50297">
    <property type="entry name" value="ANK_REP_REGION"/>
    <property type="match status" value="1"/>
</dbReference>
<dbReference type="PANTHER" id="PTHR24198">
    <property type="entry name" value="ANKYRIN REPEAT AND PROTEIN KINASE DOMAIN-CONTAINING PROTEIN"/>
    <property type="match status" value="1"/>
</dbReference>
<dbReference type="Gene3D" id="1.25.40.20">
    <property type="entry name" value="Ankyrin repeat-containing domain"/>
    <property type="match status" value="3"/>
</dbReference>
<evidence type="ECO:0000256" key="1">
    <source>
        <dbReference type="ARBA" id="ARBA00022737"/>
    </source>
</evidence>
<keyword evidence="1" id="KW-0677">Repeat</keyword>
<accession>A0ABR4M2U0</accession>
<proteinExistence type="predicted"/>
<reference evidence="4 5" key="1">
    <citation type="submission" date="2024-07" db="EMBL/GenBank/DDBJ databases">
        <title>Section-level genome sequencing and comparative genomics of Aspergillus sections Usti and Cavernicolus.</title>
        <authorList>
            <consortium name="Lawrence Berkeley National Laboratory"/>
            <person name="Nybo J.L."/>
            <person name="Vesth T.C."/>
            <person name="Theobald S."/>
            <person name="Frisvad J.C."/>
            <person name="Larsen T.O."/>
            <person name="Kjaerboelling I."/>
            <person name="Rothschild-Mancinelli K."/>
            <person name="Lyhne E.K."/>
            <person name="Kogle M.E."/>
            <person name="Barry K."/>
            <person name="Clum A."/>
            <person name="Na H."/>
            <person name="Ledsgaard L."/>
            <person name="Lin J."/>
            <person name="Lipzen A."/>
            <person name="Kuo A."/>
            <person name="Riley R."/>
            <person name="Mondo S."/>
            <person name="Labutti K."/>
            <person name="Haridas S."/>
            <person name="Pangalinan J."/>
            <person name="Salamov A.A."/>
            <person name="Simmons B.A."/>
            <person name="Magnuson J.K."/>
            <person name="Chen J."/>
            <person name="Drula E."/>
            <person name="Henrissat B."/>
            <person name="Wiebenga A."/>
            <person name="Lubbers R.J."/>
            <person name="Gomes A.C."/>
            <person name="Macurrencykelacurrency M.R."/>
            <person name="Stajich J."/>
            <person name="Grigoriev I.V."/>
            <person name="Mortensen U.H."/>
            <person name="De Vries R.P."/>
            <person name="Baker S.E."/>
            <person name="Andersen M.R."/>
        </authorList>
    </citation>
    <scope>NUCLEOTIDE SEQUENCE [LARGE SCALE GENOMIC DNA]</scope>
    <source>
        <strain evidence="4 5">CBS 449.75</strain>
    </source>
</reference>
<keyword evidence="5" id="KW-1185">Reference proteome</keyword>
<evidence type="ECO:0000313" key="5">
    <source>
        <dbReference type="Proteomes" id="UP001610432"/>
    </source>
</evidence>
<evidence type="ECO:0000313" key="4">
    <source>
        <dbReference type="EMBL" id="KAL2870192.1"/>
    </source>
</evidence>
<dbReference type="Pfam" id="PF12796">
    <property type="entry name" value="Ank_2"/>
    <property type="match status" value="1"/>
</dbReference>
<dbReference type="EMBL" id="JBFXLQ010000006">
    <property type="protein sequence ID" value="KAL2870192.1"/>
    <property type="molecule type" value="Genomic_DNA"/>
</dbReference>
<dbReference type="PANTHER" id="PTHR24198:SF165">
    <property type="entry name" value="ANKYRIN REPEAT-CONTAINING PROTEIN-RELATED"/>
    <property type="match status" value="1"/>
</dbReference>
<sequence length="678" mass="74943">MGLLELPAELLLLVSDHLDYSWDVNSFSLVNSSINVLLTPYLWQHSKQYSRSSTLLWGAEHGSEFVVKRLLDEGFPSTHDDEAAWEQAIARATTGGHEPVIRLLLEARTRSQPSDTWSTSLPKALARPLLDAAKKGRESIVRMFLELGVDWPRSARTGRRLDEHPFPSVTRRSVFHGHLSVIKLMIDKIGESEPDLPAYLTKLCFTTAWGGQANIIQYLLSLGVDPNAQDKNGKSLIWWAAENGTLGSVRCLLHHGVHTDQLLHSETTLGPLCMALGRERIPITQLLLQHVNVQNVVARGKEVGTLLCAAAACGSEALVRELLEIGCHPDALPADYGAPVYSDLGITALVWATRFEHEEIVRLLLKRGANPCPKAFSDALGQQNIPIVEMLLDSGADPNNPESGSNELPLYLAVSHEHLFRLLLEHGADPNIPVPGRLMILEALMSGGIPQVQMLLDRGLKLEIPDGFRPHAYGLLGSATVGGAHMIDFLFSHGFRIPASNRNESGFLSLAICGHDLPALQCLIDHGDRFSDTTTSILNLPFDMNSFEVAESMFNLLLSHGADINSRNKDGRTCIWRAIEMKDPKRLKLFLSRGVSPLSRDNQGDTHIALAAREEFTEGLTILLDSIRVPEVPQDELRTQISEAKSQAVSLEAWKIVRVLDRFECDHNFHLLPKLEAK</sequence>
<dbReference type="Proteomes" id="UP001610432">
    <property type="component" value="Unassembled WGS sequence"/>
</dbReference>
<dbReference type="SUPFAM" id="SSF48403">
    <property type="entry name" value="Ankyrin repeat"/>
    <property type="match status" value="3"/>
</dbReference>
<comment type="caution">
    <text evidence="4">The sequence shown here is derived from an EMBL/GenBank/DDBJ whole genome shotgun (WGS) entry which is preliminary data.</text>
</comment>
<dbReference type="InterPro" id="IPR036770">
    <property type="entry name" value="Ankyrin_rpt-contain_sf"/>
</dbReference>
<organism evidence="4 5">
    <name type="scientific">Aspergillus lucknowensis</name>
    <dbReference type="NCBI Taxonomy" id="176173"/>
    <lineage>
        <taxon>Eukaryota</taxon>
        <taxon>Fungi</taxon>
        <taxon>Dikarya</taxon>
        <taxon>Ascomycota</taxon>
        <taxon>Pezizomycotina</taxon>
        <taxon>Eurotiomycetes</taxon>
        <taxon>Eurotiomycetidae</taxon>
        <taxon>Eurotiales</taxon>
        <taxon>Aspergillaceae</taxon>
        <taxon>Aspergillus</taxon>
        <taxon>Aspergillus subgen. Nidulantes</taxon>
    </lineage>
</organism>
<evidence type="ECO:0000256" key="3">
    <source>
        <dbReference type="PROSITE-ProRule" id="PRU00023"/>
    </source>
</evidence>
<feature type="repeat" description="ANK" evidence="3">
    <location>
        <begin position="344"/>
        <end position="370"/>
    </location>
</feature>
<dbReference type="GeneID" id="98141649"/>
<dbReference type="PROSITE" id="PS50088">
    <property type="entry name" value="ANK_REPEAT"/>
    <property type="match status" value="1"/>
</dbReference>
<dbReference type="InterPro" id="IPR002110">
    <property type="entry name" value="Ankyrin_rpt"/>
</dbReference>
<gene>
    <name evidence="4" type="ORF">BJX67DRAFT_276918</name>
</gene>
<dbReference type="RefSeq" id="XP_070889171.1">
    <property type="nucleotide sequence ID" value="XM_071026577.1"/>
</dbReference>
<evidence type="ECO:0000256" key="2">
    <source>
        <dbReference type="ARBA" id="ARBA00023043"/>
    </source>
</evidence>
<protein>
    <submittedName>
        <fullName evidence="4">Ankyrin repeat-containing domain protein</fullName>
    </submittedName>
</protein>
<dbReference type="Pfam" id="PF00023">
    <property type="entry name" value="Ank"/>
    <property type="match status" value="1"/>
</dbReference>
<keyword evidence="2 3" id="KW-0040">ANK repeat</keyword>
<dbReference type="SMART" id="SM00248">
    <property type="entry name" value="ANK"/>
    <property type="match status" value="13"/>
</dbReference>